<evidence type="ECO:0000256" key="3">
    <source>
        <dbReference type="ARBA" id="ARBA00022989"/>
    </source>
</evidence>
<comment type="caution">
    <text evidence="7">The sequence shown here is derived from an EMBL/GenBank/DDBJ whole genome shotgun (WGS) entry which is preliminary data.</text>
</comment>
<reference evidence="7 8" key="1">
    <citation type="submission" date="2019-07" db="EMBL/GenBank/DDBJ databases">
        <title>Whole genome shotgun sequence of Alkalibacillus haloalkaliphilus NBRC 103110.</title>
        <authorList>
            <person name="Hosoyama A."/>
            <person name="Uohara A."/>
            <person name="Ohji S."/>
            <person name="Ichikawa N."/>
        </authorList>
    </citation>
    <scope>NUCLEOTIDE SEQUENCE [LARGE SCALE GENOMIC DNA]</scope>
    <source>
        <strain evidence="7 8">NBRC 103110</strain>
    </source>
</reference>
<sequence length="133" mass="15205">MTEEQQVEEQKVFRDEEEDKKSSTGLENNVAGLLCYLFGFITGLIFLLVEKDSKFVRYHAFQSIFIWVSIFVLSMVIGFVPLIGWLISLLLAPVGFVIWIVCMIKAYQGKWFKFPVVGNIAEEQVNKMNSEAA</sequence>
<keyword evidence="3 6" id="KW-1133">Transmembrane helix</keyword>
<dbReference type="GO" id="GO:0016020">
    <property type="term" value="C:membrane"/>
    <property type="evidence" value="ECO:0007669"/>
    <property type="project" value="UniProtKB-SubCell"/>
</dbReference>
<evidence type="ECO:0000256" key="4">
    <source>
        <dbReference type="ARBA" id="ARBA00023136"/>
    </source>
</evidence>
<dbReference type="OrthoDB" id="2657448at2"/>
<name>A0A511W2Z2_9BACI</name>
<comment type="subcellular location">
    <subcellularLocation>
        <location evidence="1">Membrane</location>
        <topology evidence="1">Multi-pass membrane protein</topology>
    </subcellularLocation>
</comment>
<dbReference type="Proteomes" id="UP000321440">
    <property type="component" value="Unassembled WGS sequence"/>
</dbReference>
<evidence type="ECO:0000313" key="8">
    <source>
        <dbReference type="Proteomes" id="UP000321440"/>
    </source>
</evidence>
<keyword evidence="4 6" id="KW-0472">Membrane</keyword>
<keyword evidence="2 6" id="KW-0812">Transmembrane</keyword>
<feature type="region of interest" description="Disordered" evidence="5">
    <location>
        <begin position="1"/>
        <end position="20"/>
    </location>
</feature>
<evidence type="ECO:0000256" key="2">
    <source>
        <dbReference type="ARBA" id="ARBA00022692"/>
    </source>
</evidence>
<organism evidence="7 8">
    <name type="scientific">Alkalibacillus haloalkaliphilus</name>
    <dbReference type="NCBI Taxonomy" id="94136"/>
    <lineage>
        <taxon>Bacteria</taxon>
        <taxon>Bacillati</taxon>
        <taxon>Bacillota</taxon>
        <taxon>Bacilli</taxon>
        <taxon>Bacillales</taxon>
        <taxon>Bacillaceae</taxon>
        <taxon>Alkalibacillus</taxon>
    </lineage>
</organism>
<evidence type="ECO:0000256" key="1">
    <source>
        <dbReference type="ARBA" id="ARBA00004141"/>
    </source>
</evidence>
<gene>
    <name evidence="7" type="ORF">AHA02nite_12250</name>
</gene>
<dbReference type="PANTHER" id="PTHR36460">
    <property type="entry name" value="UPF0132 DOMAIN PROTEIN (AFU_ORTHOLOGUE AFUA_3G10255)"/>
    <property type="match status" value="1"/>
</dbReference>
<evidence type="ECO:0000313" key="7">
    <source>
        <dbReference type="EMBL" id="GEN45449.1"/>
    </source>
</evidence>
<feature type="compositionally biased region" description="Basic and acidic residues" evidence="5">
    <location>
        <begin position="8"/>
        <end position="20"/>
    </location>
</feature>
<dbReference type="AlphaFoldDB" id="A0A511W2Z2"/>
<proteinExistence type="predicted"/>
<accession>A0A511W2Z2</accession>
<dbReference type="PANTHER" id="PTHR36460:SF1">
    <property type="entry name" value="UPF0132 DOMAIN PROTEIN (AFU_ORTHOLOGUE AFUA_3G10255)"/>
    <property type="match status" value="1"/>
</dbReference>
<dbReference type="InterPro" id="IPR019109">
    <property type="entry name" value="MamF_MmsF"/>
</dbReference>
<dbReference type="RefSeq" id="WP_146815400.1">
    <property type="nucleotide sequence ID" value="NZ_BJYA01000005.1"/>
</dbReference>
<keyword evidence="8" id="KW-1185">Reference proteome</keyword>
<evidence type="ECO:0000256" key="6">
    <source>
        <dbReference type="SAM" id="Phobius"/>
    </source>
</evidence>
<feature type="transmembrane region" description="Helical" evidence="6">
    <location>
        <begin position="30"/>
        <end position="49"/>
    </location>
</feature>
<feature type="transmembrane region" description="Helical" evidence="6">
    <location>
        <begin position="85"/>
        <end position="104"/>
    </location>
</feature>
<evidence type="ECO:0000256" key="5">
    <source>
        <dbReference type="SAM" id="MobiDB-lite"/>
    </source>
</evidence>
<dbReference type="Pfam" id="PF09685">
    <property type="entry name" value="MamF_MmsF"/>
    <property type="match status" value="1"/>
</dbReference>
<dbReference type="EMBL" id="BJYA01000005">
    <property type="protein sequence ID" value="GEN45449.1"/>
    <property type="molecule type" value="Genomic_DNA"/>
</dbReference>
<protein>
    <submittedName>
        <fullName evidence="7">Membrane protein</fullName>
    </submittedName>
</protein>
<feature type="transmembrane region" description="Helical" evidence="6">
    <location>
        <begin position="61"/>
        <end position="79"/>
    </location>
</feature>